<comment type="caution">
    <text evidence="1">The sequence shown here is derived from an EMBL/GenBank/DDBJ whole genome shotgun (WGS) entry which is preliminary data.</text>
</comment>
<gene>
    <name evidence="1" type="ORF">CHS0354_000583</name>
</gene>
<dbReference type="SUPFAM" id="SSF52540">
    <property type="entry name" value="P-loop containing nucleoside triphosphate hydrolases"/>
    <property type="match status" value="1"/>
</dbReference>
<reference evidence="1" key="2">
    <citation type="journal article" date="2021" name="Genome Biol. Evol.">
        <title>Developing a high-quality reference genome for a parasitic bivalve with doubly uniparental inheritance (Bivalvia: Unionida).</title>
        <authorList>
            <person name="Smith C.H."/>
        </authorList>
    </citation>
    <scope>NUCLEOTIDE SEQUENCE</scope>
    <source>
        <strain evidence="1">CHS0354</strain>
        <tissue evidence="1">Mantle</tissue>
    </source>
</reference>
<organism evidence="1 2">
    <name type="scientific">Potamilus streckersoni</name>
    <dbReference type="NCBI Taxonomy" id="2493646"/>
    <lineage>
        <taxon>Eukaryota</taxon>
        <taxon>Metazoa</taxon>
        <taxon>Spiralia</taxon>
        <taxon>Lophotrochozoa</taxon>
        <taxon>Mollusca</taxon>
        <taxon>Bivalvia</taxon>
        <taxon>Autobranchia</taxon>
        <taxon>Heteroconchia</taxon>
        <taxon>Palaeoheterodonta</taxon>
        <taxon>Unionida</taxon>
        <taxon>Unionoidea</taxon>
        <taxon>Unionidae</taxon>
        <taxon>Ambleminae</taxon>
        <taxon>Lampsilini</taxon>
        <taxon>Potamilus</taxon>
    </lineage>
</organism>
<dbReference type="AlphaFoldDB" id="A0AAE0W990"/>
<keyword evidence="2" id="KW-1185">Reference proteome</keyword>
<reference evidence="1" key="1">
    <citation type="journal article" date="2021" name="Genome Biol. Evol.">
        <title>A High-Quality Reference Genome for a Parasitic Bivalve with Doubly Uniparental Inheritance (Bivalvia: Unionida).</title>
        <authorList>
            <person name="Smith C.H."/>
        </authorList>
    </citation>
    <scope>NUCLEOTIDE SEQUENCE</scope>
    <source>
        <strain evidence="1">CHS0354</strain>
    </source>
</reference>
<dbReference type="Proteomes" id="UP001195483">
    <property type="component" value="Unassembled WGS sequence"/>
</dbReference>
<protein>
    <submittedName>
        <fullName evidence="1">Uncharacterized protein</fullName>
    </submittedName>
</protein>
<name>A0AAE0W990_9BIVA</name>
<dbReference type="Pfam" id="PF08011">
    <property type="entry name" value="PDDEXK_9"/>
    <property type="match status" value="1"/>
</dbReference>
<dbReference type="EMBL" id="JAEAOA010000085">
    <property type="protein sequence ID" value="KAK3604920.1"/>
    <property type="molecule type" value="Genomic_DNA"/>
</dbReference>
<evidence type="ECO:0000313" key="2">
    <source>
        <dbReference type="Proteomes" id="UP001195483"/>
    </source>
</evidence>
<accession>A0AAE0W990</accession>
<proteinExistence type="predicted"/>
<reference evidence="1" key="3">
    <citation type="submission" date="2023-05" db="EMBL/GenBank/DDBJ databases">
        <authorList>
            <person name="Smith C.H."/>
        </authorList>
    </citation>
    <scope>NUCLEOTIDE SEQUENCE</scope>
    <source>
        <strain evidence="1">CHS0354</strain>
        <tissue evidence="1">Mantle</tissue>
    </source>
</reference>
<evidence type="ECO:0000313" key="1">
    <source>
        <dbReference type="EMBL" id="KAK3604920.1"/>
    </source>
</evidence>
<dbReference type="InterPro" id="IPR012547">
    <property type="entry name" value="PDDEXK_9"/>
</dbReference>
<sequence length="483" mass="56059">MLKERFFNNAGAQVLSKNYTIDPLRRIHLKEIEELIEQERYFVLHAPRQTGKTTCMYALMRHFNAGTKYRALYVNIEAAQAMREDVEGAMHSIVSVFTRCSRVTFRVTIAGRSYNDKPHAFPQSIILCGVRDVRDYRIHSSRTKEIITGGSAFNIKADSIRLGNFSKEEVNELYQQHTDETGQVFTEEARDLAWEYTKGQPWLVNALAYEITFRMKDMRDRTKPITGEIMRQAKERMVVSRATHIDQLADKLEEPRVFNVIFPIVNGSENLDNIPGDDINYCIDLGLITKTEISNQYEISNDIYREVIPRELTYVAQISFSTTHEPQVWYLKNVDGVNLLDVEKLLTAFQQFYREHSEHWLKGMLYREAGPQLLLQAYLQRVVNGGGWIEREYGLGKGRTDLFVIWPVGPEPKQRIVIEVKVKREKDSLQATIKKGLEQTRAYMDRCKATHGHLVVFDPNPKKRWGQKIYKKKLTKIITLWGS</sequence>
<dbReference type="InterPro" id="IPR027417">
    <property type="entry name" value="P-loop_NTPase"/>
</dbReference>
<dbReference type="Gene3D" id="3.40.50.300">
    <property type="entry name" value="P-loop containing nucleotide triphosphate hydrolases"/>
    <property type="match status" value="1"/>
</dbReference>